<evidence type="ECO:0000313" key="2">
    <source>
        <dbReference type="Proteomes" id="UP000305267"/>
    </source>
</evidence>
<organism evidence="1 2">
    <name type="scientific">Methylobacterium terricola</name>
    <dbReference type="NCBI Taxonomy" id="2583531"/>
    <lineage>
        <taxon>Bacteria</taxon>
        <taxon>Pseudomonadati</taxon>
        <taxon>Pseudomonadota</taxon>
        <taxon>Alphaproteobacteria</taxon>
        <taxon>Hyphomicrobiales</taxon>
        <taxon>Methylobacteriaceae</taxon>
        <taxon>Methylobacterium</taxon>
    </lineage>
</organism>
<proteinExistence type="predicted"/>
<sequence>MDWGAAAYRTRRLVEARARMVPESLSLALIDFFAERQAVTAAEMQQYGPADAVAAILRLVTTAVHGRGHVPAINGWYRREEGGTGYVIEPGFAIAWKAARACDARLPPVSHASGGG</sequence>
<comment type="caution">
    <text evidence="1">The sequence shown here is derived from an EMBL/GenBank/DDBJ whole genome shotgun (WGS) entry which is preliminary data.</text>
</comment>
<name>A0A5C4LKP2_9HYPH</name>
<dbReference type="OrthoDB" id="7996556at2"/>
<dbReference type="Proteomes" id="UP000305267">
    <property type="component" value="Unassembled WGS sequence"/>
</dbReference>
<accession>A0A5C4LKP2</accession>
<dbReference type="AlphaFoldDB" id="A0A5C4LKP2"/>
<dbReference type="RefSeq" id="WP_139035180.1">
    <property type="nucleotide sequence ID" value="NZ_VDDA01000003.1"/>
</dbReference>
<evidence type="ECO:0000313" key="1">
    <source>
        <dbReference type="EMBL" id="TNC14255.1"/>
    </source>
</evidence>
<protein>
    <submittedName>
        <fullName evidence="1">Uncharacterized protein</fullName>
    </submittedName>
</protein>
<dbReference type="EMBL" id="VDDA01000003">
    <property type="protein sequence ID" value="TNC14255.1"/>
    <property type="molecule type" value="Genomic_DNA"/>
</dbReference>
<reference evidence="1 2" key="1">
    <citation type="submission" date="2019-06" db="EMBL/GenBank/DDBJ databases">
        <title>Genome of Methylobacterium sp. 17Sr1-39.</title>
        <authorList>
            <person name="Seo T."/>
        </authorList>
    </citation>
    <scope>NUCLEOTIDE SEQUENCE [LARGE SCALE GENOMIC DNA]</scope>
    <source>
        <strain evidence="1 2">17Sr1-39</strain>
    </source>
</reference>
<keyword evidence="2" id="KW-1185">Reference proteome</keyword>
<gene>
    <name evidence="1" type="ORF">FF100_08755</name>
</gene>